<dbReference type="AlphaFoldDB" id="A0A0A8Y0D2"/>
<evidence type="ECO:0000313" key="1">
    <source>
        <dbReference type="EMBL" id="JAD18365.1"/>
    </source>
</evidence>
<accession>A0A0A8Y0D2</accession>
<reference evidence="1" key="1">
    <citation type="submission" date="2014-09" db="EMBL/GenBank/DDBJ databases">
        <authorList>
            <person name="Magalhaes I.L.F."/>
            <person name="Oliveira U."/>
            <person name="Santos F.R."/>
            <person name="Vidigal T.H.D.A."/>
            <person name="Brescovit A.D."/>
            <person name="Santos A.J."/>
        </authorList>
    </citation>
    <scope>NUCLEOTIDE SEQUENCE</scope>
    <source>
        <tissue evidence="1">Shoot tissue taken approximately 20 cm above the soil surface</tissue>
    </source>
</reference>
<reference evidence="1" key="2">
    <citation type="journal article" date="2015" name="Data Brief">
        <title>Shoot transcriptome of the giant reed, Arundo donax.</title>
        <authorList>
            <person name="Barrero R.A."/>
            <person name="Guerrero F.D."/>
            <person name="Moolhuijzen P."/>
            <person name="Goolsby J.A."/>
            <person name="Tidwell J."/>
            <person name="Bellgard S.E."/>
            <person name="Bellgard M.I."/>
        </authorList>
    </citation>
    <scope>NUCLEOTIDE SEQUENCE</scope>
    <source>
        <tissue evidence="1">Shoot tissue taken approximately 20 cm above the soil surface</tissue>
    </source>
</reference>
<dbReference type="EMBL" id="GBRH01279530">
    <property type="protein sequence ID" value="JAD18365.1"/>
    <property type="molecule type" value="Transcribed_RNA"/>
</dbReference>
<organism evidence="1">
    <name type="scientific">Arundo donax</name>
    <name type="common">Giant reed</name>
    <name type="synonym">Donax arundinaceus</name>
    <dbReference type="NCBI Taxonomy" id="35708"/>
    <lineage>
        <taxon>Eukaryota</taxon>
        <taxon>Viridiplantae</taxon>
        <taxon>Streptophyta</taxon>
        <taxon>Embryophyta</taxon>
        <taxon>Tracheophyta</taxon>
        <taxon>Spermatophyta</taxon>
        <taxon>Magnoliopsida</taxon>
        <taxon>Liliopsida</taxon>
        <taxon>Poales</taxon>
        <taxon>Poaceae</taxon>
        <taxon>PACMAD clade</taxon>
        <taxon>Arundinoideae</taxon>
        <taxon>Arundineae</taxon>
        <taxon>Arundo</taxon>
    </lineage>
</organism>
<sequence length="78" mass="9015">MNEKGCTLEEIMLQIAYPIEEISRDLLSRYFATDQQHGNAIFYCLTITTIMTKNMLNDKLEGKETYLLLGEPLSARRI</sequence>
<protein>
    <submittedName>
        <fullName evidence="1">Uncharacterized protein</fullName>
    </submittedName>
</protein>
<name>A0A0A8Y0D2_ARUDO</name>
<proteinExistence type="predicted"/>